<gene>
    <name evidence="2" type="ORF">SARC_07561</name>
</gene>
<reference evidence="2 3" key="1">
    <citation type="submission" date="2011-02" db="EMBL/GenBank/DDBJ databases">
        <title>The Genome Sequence of Sphaeroforma arctica JP610.</title>
        <authorList>
            <consortium name="The Broad Institute Genome Sequencing Platform"/>
            <person name="Russ C."/>
            <person name="Cuomo C."/>
            <person name="Young S.K."/>
            <person name="Zeng Q."/>
            <person name="Gargeya S."/>
            <person name="Alvarado L."/>
            <person name="Berlin A."/>
            <person name="Chapman S.B."/>
            <person name="Chen Z."/>
            <person name="Freedman E."/>
            <person name="Gellesch M."/>
            <person name="Goldberg J."/>
            <person name="Griggs A."/>
            <person name="Gujja S."/>
            <person name="Heilman E."/>
            <person name="Heiman D."/>
            <person name="Howarth C."/>
            <person name="Mehta T."/>
            <person name="Neiman D."/>
            <person name="Pearson M."/>
            <person name="Roberts A."/>
            <person name="Saif S."/>
            <person name="Shea T."/>
            <person name="Shenoy N."/>
            <person name="Sisk P."/>
            <person name="Stolte C."/>
            <person name="Sykes S."/>
            <person name="White J."/>
            <person name="Yandava C."/>
            <person name="Burger G."/>
            <person name="Gray M.W."/>
            <person name="Holland P.W.H."/>
            <person name="King N."/>
            <person name="Lang F.B.F."/>
            <person name="Roger A.J."/>
            <person name="Ruiz-Trillo I."/>
            <person name="Haas B."/>
            <person name="Nusbaum C."/>
            <person name="Birren B."/>
        </authorList>
    </citation>
    <scope>NUCLEOTIDE SEQUENCE [LARGE SCALE GENOMIC DNA]</scope>
    <source>
        <strain evidence="2 3">JP610</strain>
    </source>
</reference>
<dbReference type="EMBL" id="KQ242203">
    <property type="protein sequence ID" value="KNC80073.1"/>
    <property type="molecule type" value="Genomic_DNA"/>
</dbReference>
<dbReference type="RefSeq" id="XP_014153975.1">
    <property type="nucleotide sequence ID" value="XM_014298500.1"/>
</dbReference>
<evidence type="ECO:0000256" key="1">
    <source>
        <dbReference type="SAM" id="MobiDB-lite"/>
    </source>
</evidence>
<feature type="compositionally biased region" description="Polar residues" evidence="1">
    <location>
        <begin position="1"/>
        <end position="17"/>
    </location>
</feature>
<evidence type="ECO:0000313" key="3">
    <source>
        <dbReference type="Proteomes" id="UP000054560"/>
    </source>
</evidence>
<accession>A0A0L0FVX9</accession>
<feature type="region of interest" description="Disordered" evidence="1">
    <location>
        <begin position="1"/>
        <end position="61"/>
    </location>
</feature>
<dbReference type="Proteomes" id="UP000054560">
    <property type="component" value="Unassembled WGS sequence"/>
</dbReference>
<protein>
    <submittedName>
        <fullName evidence="2">Uncharacterized protein</fullName>
    </submittedName>
</protein>
<keyword evidence="3" id="KW-1185">Reference proteome</keyword>
<organism evidence="2 3">
    <name type="scientific">Sphaeroforma arctica JP610</name>
    <dbReference type="NCBI Taxonomy" id="667725"/>
    <lineage>
        <taxon>Eukaryota</taxon>
        <taxon>Ichthyosporea</taxon>
        <taxon>Ichthyophonida</taxon>
        <taxon>Sphaeroforma</taxon>
    </lineage>
</organism>
<proteinExistence type="predicted"/>
<sequence length="316" mass="34725">MSSNKPPQINPSRALNRQRSEVFLRSQGRQRSDTVLSLKRSVSPMPSRTDKAVEDLSESSELMTRASSNARLSTTMSGIGLRRTASMLELDAAMADQDFAEVRFDDEKLDPDSAAKSSCDGGSFGGLPSIPSVTNMANVSKEVEGADTEPHNDFHVTGGRSTMQMAGAPPDLSPKAVGNVTTRSVGTETKTRFVNPLDQPKSSSEMVFICRAKNPSKDYALRDVKLSISRTTGEIRLYNMEEKEIGLIFPHKVRKLSSTPATVTFHFKDKKKMLLYTPEGDVIEDRITVILKSLGHYIEVDQKGPSNIIDLPFGLR</sequence>
<name>A0A0L0FVX9_9EUKA</name>
<evidence type="ECO:0000313" key="2">
    <source>
        <dbReference type="EMBL" id="KNC80073.1"/>
    </source>
</evidence>
<dbReference type="AlphaFoldDB" id="A0A0L0FVX9"/>
<dbReference type="GeneID" id="25908065"/>